<reference evidence="1" key="1">
    <citation type="submission" date="2022-06" db="EMBL/GenBank/DDBJ databases">
        <title>Phylogenomic reconstructions and comparative analyses of Kickxellomycotina fungi.</title>
        <authorList>
            <person name="Reynolds N.K."/>
            <person name="Stajich J.E."/>
            <person name="Barry K."/>
            <person name="Grigoriev I.V."/>
            <person name="Crous P."/>
            <person name="Smith M.E."/>
        </authorList>
    </citation>
    <scope>NUCLEOTIDE SEQUENCE</scope>
    <source>
        <strain evidence="1">RSA 2271</strain>
    </source>
</reference>
<dbReference type="Proteomes" id="UP001145114">
    <property type="component" value="Unassembled WGS sequence"/>
</dbReference>
<comment type="caution">
    <text evidence="1">The sequence shown here is derived from an EMBL/GenBank/DDBJ whole genome shotgun (WGS) entry which is preliminary data.</text>
</comment>
<organism evidence="1 2">
    <name type="scientific">Spiromyces aspiralis</name>
    <dbReference type="NCBI Taxonomy" id="68401"/>
    <lineage>
        <taxon>Eukaryota</taxon>
        <taxon>Fungi</taxon>
        <taxon>Fungi incertae sedis</taxon>
        <taxon>Zoopagomycota</taxon>
        <taxon>Kickxellomycotina</taxon>
        <taxon>Kickxellomycetes</taxon>
        <taxon>Kickxellales</taxon>
        <taxon>Kickxellaceae</taxon>
        <taxon>Spiromyces</taxon>
    </lineage>
</organism>
<dbReference type="EMBL" id="JAMZIH010000504">
    <property type="protein sequence ID" value="KAJ1679242.1"/>
    <property type="molecule type" value="Genomic_DNA"/>
</dbReference>
<accession>A0ACC1HVH7</accession>
<name>A0ACC1HVH7_9FUNG</name>
<keyword evidence="2" id="KW-1185">Reference proteome</keyword>
<evidence type="ECO:0000313" key="1">
    <source>
        <dbReference type="EMBL" id="KAJ1679242.1"/>
    </source>
</evidence>
<sequence length="135" mass="16250">MPNRADSIRVGDLCNTDNEICDPDIFGRYYECDNGKWQQRTCKNNRVCVQLPPSFQSRNMHRIGDDDDDNDRYYWQIECQNALECLDDERCDAHDKHKYWKCQKGVWKQFTCHSERVCRYERDDDNGGRNTNYYN</sequence>
<gene>
    <name evidence="1" type="ORF">EV182_002443</name>
</gene>
<protein>
    <submittedName>
        <fullName evidence="1">Uncharacterized protein</fullName>
    </submittedName>
</protein>
<proteinExistence type="predicted"/>
<feature type="non-terminal residue" evidence="1">
    <location>
        <position position="135"/>
    </location>
</feature>
<evidence type="ECO:0000313" key="2">
    <source>
        <dbReference type="Proteomes" id="UP001145114"/>
    </source>
</evidence>